<protein>
    <submittedName>
        <fullName evidence="1">Uncharacterized protein</fullName>
    </submittedName>
</protein>
<reference evidence="1" key="1">
    <citation type="journal article" date="2015" name="Nature">
        <title>Complex archaea that bridge the gap between prokaryotes and eukaryotes.</title>
        <authorList>
            <person name="Spang A."/>
            <person name="Saw J.H."/>
            <person name="Jorgensen S.L."/>
            <person name="Zaremba-Niedzwiedzka K."/>
            <person name="Martijn J."/>
            <person name="Lind A.E."/>
            <person name="van Eijk R."/>
            <person name="Schleper C."/>
            <person name="Guy L."/>
            <person name="Ettema T.J."/>
        </authorList>
    </citation>
    <scope>NUCLEOTIDE SEQUENCE</scope>
</reference>
<dbReference type="AlphaFoldDB" id="A0A0F8ZRD4"/>
<comment type="caution">
    <text evidence="1">The sequence shown here is derived from an EMBL/GenBank/DDBJ whole genome shotgun (WGS) entry which is preliminary data.</text>
</comment>
<evidence type="ECO:0000313" key="1">
    <source>
        <dbReference type="EMBL" id="KKK88555.1"/>
    </source>
</evidence>
<sequence length="48" mass="5690">MNNKWKVTLEVTQDCPDYIDEKVIREWLDDILLGCDLGIVQVIQIERK</sequence>
<accession>A0A0F8ZRD4</accession>
<name>A0A0F8ZRD4_9ZZZZ</name>
<proteinExistence type="predicted"/>
<gene>
    <name evidence="1" type="ORF">LCGC14_2741970</name>
</gene>
<organism evidence="1">
    <name type="scientific">marine sediment metagenome</name>
    <dbReference type="NCBI Taxonomy" id="412755"/>
    <lineage>
        <taxon>unclassified sequences</taxon>
        <taxon>metagenomes</taxon>
        <taxon>ecological metagenomes</taxon>
    </lineage>
</organism>
<dbReference type="EMBL" id="LAZR01049900">
    <property type="protein sequence ID" value="KKK88555.1"/>
    <property type="molecule type" value="Genomic_DNA"/>
</dbReference>